<feature type="transmembrane region" description="Helical" evidence="3">
    <location>
        <begin position="282"/>
        <end position="304"/>
    </location>
</feature>
<feature type="compositionally biased region" description="Polar residues" evidence="2">
    <location>
        <begin position="602"/>
        <end position="611"/>
    </location>
</feature>
<keyword evidence="3" id="KW-0812">Transmembrane</keyword>
<proteinExistence type="predicted"/>
<dbReference type="PROSITE" id="PS50214">
    <property type="entry name" value="DISINTEGRIN_2"/>
    <property type="match status" value="1"/>
</dbReference>
<feature type="compositionally biased region" description="Polar residues" evidence="2">
    <location>
        <begin position="511"/>
        <end position="540"/>
    </location>
</feature>
<dbReference type="PANTHER" id="PTHR11905">
    <property type="entry name" value="ADAM A DISINTEGRIN AND METALLOPROTEASE DOMAIN"/>
    <property type="match status" value="1"/>
</dbReference>
<evidence type="ECO:0000313" key="5">
    <source>
        <dbReference type="EMBL" id="VDM23025.1"/>
    </source>
</evidence>
<feature type="region of interest" description="Disordered" evidence="2">
    <location>
        <begin position="505"/>
        <end position="561"/>
    </location>
</feature>
<dbReference type="InParanoid" id="A0A3P7GMK4"/>
<keyword evidence="1" id="KW-1015">Disulfide bond</keyword>
<sequence length="618" mass="67907">MRDQCFDPCCDPLTCTLRAHAHCASHQACCHRCQLRPTGHVCRPARSVCDVAEICTGDDGDCPEDGYLIDGTICGISGQCWKGNCSDVEQQCRDLWGSDAATADEHCYERNGLGLEYGNCGTDRDGMFRKCAVENVHCGTLHCRGGFQTPLDLKFNSFNLQFLHETKQIQCKVITNLDIGMVMDGSSCGSGKVCVQGICSPLIQVSPPVHCPSNNLAYQCSGHGDCTTTRRCLCYNGWMGTACDTKTNITHSTTTEPSNIQHFSDIFIPSFAAGHTLNTTTLLIILLVVGILLLLLLICLLFCYREEKRKRKKDKHVYDALQRINEANDERDSASVKSRESGSVNHENNGALLVNRNCMEYDPREDIVTTMLNGTTTTLLKRDAPGNHNYYCDGVLYHETCPEMIGSSPTIRCSSVALPSRSERNRSGYATDSEIAIGRYGARYVEGVSGASVELSPTSSQTSVNNRMAPAPLKLNNIGMLLRQLQHNDEISSDAELSAVEADHVEHGDLGSNTESSRGYEPQETNISLSNGLEPSFTRSVHTKERNTGGDERLDNARNGSSGSACFSNEAMLNGHSTLFQECQSMTEMEMSERSTRHVNPHGQSQHSLFNDSFRLEV</sequence>
<evidence type="ECO:0000313" key="6">
    <source>
        <dbReference type="Proteomes" id="UP000270924"/>
    </source>
</evidence>
<evidence type="ECO:0000256" key="2">
    <source>
        <dbReference type="SAM" id="MobiDB-lite"/>
    </source>
</evidence>
<dbReference type="InterPro" id="IPR001762">
    <property type="entry name" value="Disintegrin_dom"/>
</dbReference>
<dbReference type="Pfam" id="PF23106">
    <property type="entry name" value="EGF_Teneurin"/>
    <property type="match status" value="1"/>
</dbReference>
<organism evidence="5 6">
    <name type="scientific">Wuchereria bancrofti</name>
    <dbReference type="NCBI Taxonomy" id="6293"/>
    <lineage>
        <taxon>Eukaryota</taxon>
        <taxon>Metazoa</taxon>
        <taxon>Ecdysozoa</taxon>
        <taxon>Nematoda</taxon>
        <taxon>Chromadorea</taxon>
        <taxon>Rhabditida</taxon>
        <taxon>Spirurina</taxon>
        <taxon>Spiruromorpha</taxon>
        <taxon>Filarioidea</taxon>
        <taxon>Onchocercidae</taxon>
        <taxon>Wuchereria</taxon>
    </lineage>
</organism>
<feature type="disulfide bond" evidence="1">
    <location>
        <begin position="42"/>
        <end position="62"/>
    </location>
</feature>
<dbReference type="Proteomes" id="UP000270924">
    <property type="component" value="Unassembled WGS sequence"/>
</dbReference>
<evidence type="ECO:0000259" key="4">
    <source>
        <dbReference type="PROSITE" id="PS50214"/>
    </source>
</evidence>
<dbReference type="SMART" id="SM00050">
    <property type="entry name" value="DISIN"/>
    <property type="match status" value="1"/>
</dbReference>
<dbReference type="Gene3D" id="4.10.70.10">
    <property type="entry name" value="Disintegrin domain"/>
    <property type="match status" value="1"/>
</dbReference>
<evidence type="ECO:0000256" key="3">
    <source>
        <dbReference type="SAM" id="Phobius"/>
    </source>
</evidence>
<feature type="compositionally biased region" description="Basic and acidic residues" evidence="2">
    <location>
        <begin position="542"/>
        <end position="556"/>
    </location>
</feature>
<dbReference type="InterPro" id="IPR006586">
    <property type="entry name" value="ADAM_Cys-rich"/>
</dbReference>
<reference evidence="5 6" key="1">
    <citation type="submission" date="2018-11" db="EMBL/GenBank/DDBJ databases">
        <authorList>
            <consortium name="Pathogen Informatics"/>
        </authorList>
    </citation>
    <scope>NUCLEOTIDE SEQUENCE [LARGE SCALE GENOMIC DNA]</scope>
</reference>
<name>A0A3P7GMK4_WUCBA</name>
<dbReference type="SUPFAM" id="SSF57552">
    <property type="entry name" value="Blood coagulation inhibitor (disintegrin)"/>
    <property type="match status" value="1"/>
</dbReference>
<keyword evidence="3" id="KW-1133">Transmembrane helix</keyword>
<dbReference type="AlphaFoldDB" id="A0A3P7GMK4"/>
<dbReference type="FunCoup" id="A0A3P7GMK4">
    <property type="interactions" value="29"/>
</dbReference>
<dbReference type="Gene3D" id="2.10.25.10">
    <property type="entry name" value="Laminin"/>
    <property type="match status" value="1"/>
</dbReference>
<dbReference type="InterPro" id="IPR000742">
    <property type="entry name" value="EGF"/>
</dbReference>
<keyword evidence="6" id="KW-1185">Reference proteome</keyword>
<dbReference type="SMART" id="SM00608">
    <property type="entry name" value="ACR"/>
    <property type="match status" value="1"/>
</dbReference>
<dbReference type="Pfam" id="PF08516">
    <property type="entry name" value="ADAM_CR"/>
    <property type="match status" value="1"/>
</dbReference>
<dbReference type="GO" id="GO:0006509">
    <property type="term" value="P:membrane protein ectodomain proteolysis"/>
    <property type="evidence" value="ECO:0007669"/>
    <property type="project" value="TreeGrafter"/>
</dbReference>
<dbReference type="PANTHER" id="PTHR11905:SF248">
    <property type="entry name" value="DISINTEGRIN AND METALLOPROTEINASE DOMAIN-CONTAINING PROTEIN UNC-71"/>
    <property type="match status" value="1"/>
</dbReference>
<feature type="domain" description="Disintegrin" evidence="4">
    <location>
        <begin position="1"/>
        <end position="70"/>
    </location>
</feature>
<accession>A0A3P7GMK4</accession>
<dbReference type="EMBL" id="UYWW01013119">
    <property type="protein sequence ID" value="VDM23025.1"/>
    <property type="molecule type" value="Genomic_DNA"/>
</dbReference>
<keyword evidence="3" id="KW-0472">Membrane</keyword>
<protein>
    <recommendedName>
        <fullName evidence="4">Disintegrin domain-containing protein</fullName>
    </recommendedName>
</protein>
<dbReference type="InterPro" id="IPR036436">
    <property type="entry name" value="Disintegrin_dom_sf"/>
</dbReference>
<gene>
    <name evidence="5" type="ORF">WBA_LOCUS12781</name>
</gene>
<dbReference type="OrthoDB" id="5951731at2759"/>
<dbReference type="PROSITE" id="PS01186">
    <property type="entry name" value="EGF_2"/>
    <property type="match status" value="1"/>
</dbReference>
<feature type="region of interest" description="Disordered" evidence="2">
    <location>
        <begin position="590"/>
        <end position="618"/>
    </location>
</feature>
<dbReference type="PROSITE" id="PS00022">
    <property type="entry name" value="EGF_1"/>
    <property type="match status" value="1"/>
</dbReference>
<dbReference type="Pfam" id="PF00200">
    <property type="entry name" value="Disintegrin"/>
    <property type="match status" value="1"/>
</dbReference>
<evidence type="ECO:0000256" key="1">
    <source>
        <dbReference type="PROSITE-ProRule" id="PRU00068"/>
    </source>
</evidence>